<gene>
    <name evidence="1" type="ORF">IFM89_008978</name>
</gene>
<protein>
    <submittedName>
        <fullName evidence="1">Uncharacterized protein</fullName>
    </submittedName>
</protein>
<sequence>MCSSYHRNVTDNPLAICPQCNHKMSAPITYVPHGTGNVGTNGAEGGYVKGVVTYKVMDNLTVMPMSTISSITLLSTFNVENVNLLQEKVVDMGMEEVSAN</sequence>
<dbReference type="AlphaFoldDB" id="A0A835HUV1"/>
<keyword evidence="2" id="KW-1185">Reference proteome</keyword>
<dbReference type="EMBL" id="JADFTS010000005">
    <property type="protein sequence ID" value="KAF9604647.1"/>
    <property type="molecule type" value="Genomic_DNA"/>
</dbReference>
<comment type="caution">
    <text evidence="1">The sequence shown here is derived from an EMBL/GenBank/DDBJ whole genome shotgun (WGS) entry which is preliminary data.</text>
</comment>
<dbReference type="Proteomes" id="UP000631114">
    <property type="component" value="Unassembled WGS sequence"/>
</dbReference>
<dbReference type="PANTHER" id="PTHR33103:SF19">
    <property type="entry name" value="OS09G0544700 PROTEIN"/>
    <property type="match status" value="1"/>
</dbReference>
<name>A0A835HUV1_9MAGN</name>
<dbReference type="InterPro" id="IPR007750">
    <property type="entry name" value="DUF674"/>
</dbReference>
<evidence type="ECO:0000313" key="1">
    <source>
        <dbReference type="EMBL" id="KAF9604647.1"/>
    </source>
</evidence>
<proteinExistence type="predicted"/>
<evidence type="ECO:0000313" key="2">
    <source>
        <dbReference type="Proteomes" id="UP000631114"/>
    </source>
</evidence>
<organism evidence="1 2">
    <name type="scientific">Coptis chinensis</name>
    <dbReference type="NCBI Taxonomy" id="261450"/>
    <lineage>
        <taxon>Eukaryota</taxon>
        <taxon>Viridiplantae</taxon>
        <taxon>Streptophyta</taxon>
        <taxon>Embryophyta</taxon>
        <taxon>Tracheophyta</taxon>
        <taxon>Spermatophyta</taxon>
        <taxon>Magnoliopsida</taxon>
        <taxon>Ranunculales</taxon>
        <taxon>Ranunculaceae</taxon>
        <taxon>Coptidoideae</taxon>
        <taxon>Coptis</taxon>
    </lineage>
</organism>
<dbReference type="PANTHER" id="PTHR33103">
    <property type="entry name" value="OS01G0153900 PROTEIN"/>
    <property type="match status" value="1"/>
</dbReference>
<dbReference type="OrthoDB" id="2014278at2759"/>
<reference evidence="1 2" key="1">
    <citation type="submission" date="2020-10" db="EMBL/GenBank/DDBJ databases">
        <title>The Coptis chinensis genome and diversification of protoberbering-type alkaloids.</title>
        <authorList>
            <person name="Wang B."/>
            <person name="Shu S."/>
            <person name="Song C."/>
            <person name="Liu Y."/>
        </authorList>
    </citation>
    <scope>NUCLEOTIDE SEQUENCE [LARGE SCALE GENOMIC DNA]</scope>
    <source>
        <strain evidence="1">HL-2020</strain>
        <tissue evidence="1">Leaf</tissue>
    </source>
</reference>
<dbReference type="Pfam" id="PF05056">
    <property type="entry name" value="DUF674"/>
    <property type="match status" value="1"/>
</dbReference>
<accession>A0A835HUV1</accession>